<evidence type="ECO:0000313" key="3">
    <source>
        <dbReference type="EMBL" id="THV19899.1"/>
    </source>
</evidence>
<gene>
    <name evidence="3" type="ORF">FAA97_20215</name>
</gene>
<dbReference type="CDD" id="cd00188">
    <property type="entry name" value="TOPRIM"/>
    <property type="match status" value="1"/>
</dbReference>
<accession>A0A4S8NXS8</accession>
<proteinExistence type="predicted"/>
<dbReference type="InterPro" id="IPR017041">
    <property type="entry name" value="UCP036054"/>
</dbReference>
<dbReference type="Pfam" id="PF13155">
    <property type="entry name" value="Toprim_2"/>
    <property type="match status" value="1"/>
</dbReference>
<dbReference type="OrthoDB" id="5757175at2"/>
<dbReference type="Gene3D" id="3.40.1360.10">
    <property type="match status" value="1"/>
</dbReference>
<name>A0A4S8NXS8_9HYPH</name>
<feature type="region of interest" description="Disordered" evidence="1">
    <location>
        <begin position="293"/>
        <end position="322"/>
    </location>
</feature>
<dbReference type="AlphaFoldDB" id="A0A4S8NXS8"/>
<feature type="compositionally biased region" description="Basic and acidic residues" evidence="1">
    <location>
        <begin position="294"/>
        <end position="303"/>
    </location>
</feature>
<dbReference type="Pfam" id="PF13154">
    <property type="entry name" value="DUF3991"/>
    <property type="match status" value="1"/>
</dbReference>
<evidence type="ECO:0000256" key="1">
    <source>
        <dbReference type="SAM" id="MobiDB-lite"/>
    </source>
</evidence>
<reference evidence="3 4" key="1">
    <citation type="submission" date="2019-04" db="EMBL/GenBank/DDBJ databases">
        <title>Genome sequence of strain shin9-1.</title>
        <authorList>
            <person name="Gao J."/>
            <person name="Sun J."/>
        </authorList>
    </citation>
    <scope>NUCLEOTIDE SEQUENCE [LARGE SCALE GENOMIC DNA]</scope>
    <source>
        <strain evidence="4">shin9-1</strain>
    </source>
</reference>
<organism evidence="3 4">
    <name type="scientific">Peteryoungia ipomoeae</name>
    <dbReference type="NCBI Taxonomy" id="1210932"/>
    <lineage>
        <taxon>Bacteria</taxon>
        <taxon>Pseudomonadati</taxon>
        <taxon>Pseudomonadota</taxon>
        <taxon>Alphaproteobacteria</taxon>
        <taxon>Hyphomicrobiales</taxon>
        <taxon>Rhizobiaceae</taxon>
        <taxon>Peteryoungia</taxon>
    </lineage>
</organism>
<dbReference type="PIRSF" id="PIRSF036054">
    <property type="entry name" value="UCP036054"/>
    <property type="match status" value="1"/>
</dbReference>
<protein>
    <submittedName>
        <fullName evidence="3">DUF3991 domain-containing protein</fullName>
    </submittedName>
</protein>
<dbReference type="EMBL" id="STGV01000009">
    <property type="protein sequence ID" value="THV19899.1"/>
    <property type="molecule type" value="Genomic_DNA"/>
</dbReference>
<comment type="caution">
    <text evidence="3">The sequence shown here is derived from an EMBL/GenBank/DDBJ whole genome shotgun (WGS) entry which is preliminary data.</text>
</comment>
<feature type="compositionally biased region" description="Low complexity" evidence="1">
    <location>
        <begin position="310"/>
        <end position="322"/>
    </location>
</feature>
<evidence type="ECO:0000259" key="2">
    <source>
        <dbReference type="Pfam" id="PF13154"/>
    </source>
</evidence>
<dbReference type="InterPro" id="IPR025054">
    <property type="entry name" value="DUF3991"/>
</dbReference>
<feature type="domain" description="DUF3991" evidence="2">
    <location>
        <begin position="127"/>
        <end position="194"/>
    </location>
</feature>
<sequence>MKREEIERLREAVSCAAILEQAGFAVDMKESTRRAVKFRRGAEIIIVTHGGRGWFDPLSDAKGDVFSLVATLESVGFVEGVSRVAALCGYSPSLPAWRDTGERMPRASVLDRWEQRKRPKPGSDTWRYLCWSRALPGAVVRHAVQAGALREGPFGSMWAAHRDKDGAVSGWEERGPDWRGFASGGVKILFRFGAAAPIRLCVTEAAIDAMSLAAIEGVCDGTLYVSTGGGWSPATEAALRQLLSDTGAQLVAATDANTQGESFADRLRALSDEMSSDWLRLRPPADDWNAVLQERSEENAKKEGGRRRAASPSTASREAAPS</sequence>
<evidence type="ECO:0000313" key="4">
    <source>
        <dbReference type="Proteomes" id="UP000308828"/>
    </source>
</evidence>
<keyword evidence="4" id="KW-1185">Reference proteome</keyword>
<dbReference type="Proteomes" id="UP000308828">
    <property type="component" value="Unassembled WGS sequence"/>
</dbReference>